<gene>
    <name evidence="2" type="ORF">A3F84_26205</name>
</gene>
<sequence length="105" mass="12033">MKRSPQIVSIGQGLCRLTVRSEKQRDLYSRIPGVRIDDRDAEYLGYRVIFPERMRGLIQSTLEKERERAERAPRPVQMKLTLPEKQKGGDPKRKGKAGKKKGGRG</sequence>
<dbReference type="Proteomes" id="UP000178606">
    <property type="component" value="Unassembled WGS sequence"/>
</dbReference>
<feature type="compositionally biased region" description="Basic and acidic residues" evidence="1">
    <location>
        <begin position="82"/>
        <end position="92"/>
    </location>
</feature>
<name>A0A1F6CAF9_HANXR</name>
<evidence type="ECO:0000313" key="2">
    <source>
        <dbReference type="EMBL" id="OGG46175.1"/>
    </source>
</evidence>
<feature type="compositionally biased region" description="Basic and acidic residues" evidence="1">
    <location>
        <begin position="64"/>
        <end position="73"/>
    </location>
</feature>
<proteinExistence type="predicted"/>
<comment type="caution">
    <text evidence="2">The sequence shown here is derived from an EMBL/GenBank/DDBJ whole genome shotgun (WGS) entry which is preliminary data.</text>
</comment>
<feature type="compositionally biased region" description="Basic residues" evidence="1">
    <location>
        <begin position="93"/>
        <end position="105"/>
    </location>
</feature>
<feature type="region of interest" description="Disordered" evidence="1">
    <location>
        <begin position="64"/>
        <end position="105"/>
    </location>
</feature>
<dbReference type="AlphaFoldDB" id="A0A1F6CAF9"/>
<evidence type="ECO:0000313" key="3">
    <source>
        <dbReference type="Proteomes" id="UP000178606"/>
    </source>
</evidence>
<evidence type="ECO:0000256" key="1">
    <source>
        <dbReference type="SAM" id="MobiDB-lite"/>
    </source>
</evidence>
<reference evidence="2 3" key="1">
    <citation type="journal article" date="2016" name="Nat. Commun.">
        <title>Thousands of microbial genomes shed light on interconnected biogeochemical processes in an aquifer system.</title>
        <authorList>
            <person name="Anantharaman K."/>
            <person name="Brown C.T."/>
            <person name="Hug L.A."/>
            <person name="Sharon I."/>
            <person name="Castelle C.J."/>
            <person name="Probst A.J."/>
            <person name="Thomas B.C."/>
            <person name="Singh A."/>
            <person name="Wilkins M.J."/>
            <person name="Karaoz U."/>
            <person name="Brodie E.L."/>
            <person name="Williams K.H."/>
            <person name="Hubbard S.S."/>
            <person name="Banfield J.F."/>
        </authorList>
    </citation>
    <scope>NUCLEOTIDE SEQUENCE [LARGE SCALE GENOMIC DNA]</scope>
    <source>
        <strain evidence="3">RIFCSPLOWO2_12_FULL_64_10</strain>
    </source>
</reference>
<organism evidence="2 3">
    <name type="scientific">Handelsmanbacteria sp. (strain RIFCSPLOWO2_12_FULL_64_10)</name>
    <dbReference type="NCBI Taxonomy" id="1817868"/>
    <lineage>
        <taxon>Bacteria</taxon>
        <taxon>Candidatus Handelsmaniibacteriota</taxon>
    </lineage>
</organism>
<accession>A0A1F6CAF9</accession>
<protein>
    <submittedName>
        <fullName evidence="2">Uncharacterized protein</fullName>
    </submittedName>
</protein>
<dbReference type="EMBL" id="MFKF01000338">
    <property type="protein sequence ID" value="OGG46175.1"/>
    <property type="molecule type" value="Genomic_DNA"/>
</dbReference>